<evidence type="ECO:0000313" key="2">
    <source>
        <dbReference type="Proteomes" id="UP001278500"/>
    </source>
</evidence>
<dbReference type="AlphaFoldDB" id="A0AAE0J8K1"/>
<comment type="caution">
    <text evidence="1">The sequence shown here is derived from an EMBL/GenBank/DDBJ whole genome shotgun (WGS) entry which is preliminary data.</text>
</comment>
<dbReference type="GeneID" id="87862878"/>
<sequence>MPYINFQVKFNNPFGVPYEHRLWRFQGQDPVILILTRENGGDGYTFSASGAVMDNDTRDEEIYINNLEPDSRLGVPLKYGLYILSDAPNSLAKEYHLMQDLIAEDRRNRAEFRRKLRLGLVQMFTKLKGKVEHIIAGKRKHWKVPVAQIHKQSLDDDGRLSVSLKYAFYILSDASKTLKKEYPLLRRMIAEDNRNREVFRRKLRLGLVQMFKWLISKVEETIETKRARWKVGKLRVTIPLQWDLRFEEQYRSILAESFCTLREREHWCKLKDRDWNDIPRRKKQLIGIDLGCSGSRITVVCPILRQYDDPHNTLVRAIPPSKRFNNTPWGWQDFPAHGYPFDDDAPAYMTSVSDGASLSPYR</sequence>
<dbReference type="EMBL" id="JAUEPP010000007">
    <property type="protein sequence ID" value="KAK3338910.1"/>
    <property type="molecule type" value="Genomic_DNA"/>
</dbReference>
<organism evidence="1 2">
    <name type="scientific">Neurospora tetraspora</name>
    <dbReference type="NCBI Taxonomy" id="94610"/>
    <lineage>
        <taxon>Eukaryota</taxon>
        <taxon>Fungi</taxon>
        <taxon>Dikarya</taxon>
        <taxon>Ascomycota</taxon>
        <taxon>Pezizomycotina</taxon>
        <taxon>Sordariomycetes</taxon>
        <taxon>Sordariomycetidae</taxon>
        <taxon>Sordariales</taxon>
        <taxon>Sordariaceae</taxon>
        <taxon>Neurospora</taxon>
    </lineage>
</organism>
<dbReference type="Proteomes" id="UP001278500">
    <property type="component" value="Unassembled WGS sequence"/>
</dbReference>
<dbReference type="RefSeq" id="XP_062678270.1">
    <property type="nucleotide sequence ID" value="XM_062825724.1"/>
</dbReference>
<reference evidence="1" key="1">
    <citation type="journal article" date="2023" name="Mol. Phylogenet. Evol.">
        <title>Genome-scale phylogeny and comparative genomics of the fungal order Sordariales.</title>
        <authorList>
            <person name="Hensen N."/>
            <person name="Bonometti L."/>
            <person name="Westerberg I."/>
            <person name="Brannstrom I.O."/>
            <person name="Guillou S."/>
            <person name="Cros-Aarteil S."/>
            <person name="Calhoun S."/>
            <person name="Haridas S."/>
            <person name="Kuo A."/>
            <person name="Mondo S."/>
            <person name="Pangilinan J."/>
            <person name="Riley R."/>
            <person name="LaButti K."/>
            <person name="Andreopoulos B."/>
            <person name="Lipzen A."/>
            <person name="Chen C."/>
            <person name="Yan M."/>
            <person name="Daum C."/>
            <person name="Ng V."/>
            <person name="Clum A."/>
            <person name="Steindorff A."/>
            <person name="Ohm R.A."/>
            <person name="Martin F."/>
            <person name="Silar P."/>
            <person name="Natvig D.O."/>
            <person name="Lalanne C."/>
            <person name="Gautier V."/>
            <person name="Ament-Velasquez S.L."/>
            <person name="Kruys A."/>
            <person name="Hutchinson M.I."/>
            <person name="Powell A.J."/>
            <person name="Barry K."/>
            <person name="Miller A.N."/>
            <person name="Grigoriev I.V."/>
            <person name="Debuchy R."/>
            <person name="Gladieux P."/>
            <person name="Hiltunen Thoren M."/>
            <person name="Johannesson H."/>
        </authorList>
    </citation>
    <scope>NUCLEOTIDE SEQUENCE</scope>
    <source>
        <strain evidence="1">CBS 560.94</strain>
    </source>
</reference>
<keyword evidence="2" id="KW-1185">Reference proteome</keyword>
<gene>
    <name evidence="1" type="ORF">B0H65DRAFT_445179</name>
</gene>
<name>A0AAE0J8K1_9PEZI</name>
<protein>
    <submittedName>
        <fullName evidence="1">Uncharacterized protein</fullName>
    </submittedName>
</protein>
<accession>A0AAE0J8K1</accession>
<reference evidence="1" key="2">
    <citation type="submission" date="2023-06" db="EMBL/GenBank/DDBJ databases">
        <authorList>
            <consortium name="Lawrence Berkeley National Laboratory"/>
            <person name="Haridas S."/>
            <person name="Hensen N."/>
            <person name="Bonometti L."/>
            <person name="Westerberg I."/>
            <person name="Brannstrom I.O."/>
            <person name="Guillou S."/>
            <person name="Cros-Aarteil S."/>
            <person name="Calhoun S."/>
            <person name="Kuo A."/>
            <person name="Mondo S."/>
            <person name="Pangilinan J."/>
            <person name="Riley R."/>
            <person name="Labutti K."/>
            <person name="Andreopoulos B."/>
            <person name="Lipzen A."/>
            <person name="Chen C."/>
            <person name="Yanf M."/>
            <person name="Daum C."/>
            <person name="Ng V."/>
            <person name="Clum A."/>
            <person name="Steindorff A."/>
            <person name="Ohm R."/>
            <person name="Martin F."/>
            <person name="Silar P."/>
            <person name="Natvig D."/>
            <person name="Lalanne C."/>
            <person name="Gautier V."/>
            <person name="Ament-Velasquez S.L."/>
            <person name="Kruys A."/>
            <person name="Hutchinson M.I."/>
            <person name="Powell A.J."/>
            <person name="Barry K."/>
            <person name="Miller A.N."/>
            <person name="Grigoriev I.V."/>
            <person name="Debuchy R."/>
            <person name="Gladieux P."/>
            <person name="Thoren M.H."/>
            <person name="Johannesson H."/>
        </authorList>
    </citation>
    <scope>NUCLEOTIDE SEQUENCE</scope>
    <source>
        <strain evidence="1">CBS 560.94</strain>
    </source>
</reference>
<evidence type="ECO:0000313" key="1">
    <source>
        <dbReference type="EMBL" id="KAK3338910.1"/>
    </source>
</evidence>
<proteinExistence type="predicted"/>